<keyword evidence="1" id="KW-0812">Transmembrane</keyword>
<evidence type="ECO:0000256" key="1">
    <source>
        <dbReference type="SAM" id="Phobius"/>
    </source>
</evidence>
<reference evidence="2 3" key="1">
    <citation type="submission" date="2020-08" db="EMBL/GenBank/DDBJ databases">
        <title>Genomic Encyclopedia of Type Strains, Phase IV (KMG-V): Genome sequencing to study the core and pangenomes of soil and plant-associated prokaryotes.</title>
        <authorList>
            <person name="Whitman W."/>
        </authorList>
    </citation>
    <scope>NUCLEOTIDE SEQUENCE [LARGE SCALE GENOMIC DNA]</scope>
    <source>
        <strain evidence="2 3">SEMIA 492</strain>
    </source>
</reference>
<organism evidence="2 3">
    <name type="scientific">Rhizobium leucaenae</name>
    <dbReference type="NCBI Taxonomy" id="29450"/>
    <lineage>
        <taxon>Bacteria</taxon>
        <taxon>Pseudomonadati</taxon>
        <taxon>Pseudomonadota</taxon>
        <taxon>Alphaproteobacteria</taxon>
        <taxon>Hyphomicrobiales</taxon>
        <taxon>Rhizobiaceae</taxon>
        <taxon>Rhizobium/Agrobacterium group</taxon>
        <taxon>Rhizobium</taxon>
    </lineage>
</organism>
<keyword evidence="3" id="KW-1185">Reference proteome</keyword>
<keyword evidence="1" id="KW-1133">Transmembrane helix</keyword>
<name>A0A7W6ZU90_9HYPH</name>
<comment type="caution">
    <text evidence="2">The sequence shown here is derived from an EMBL/GenBank/DDBJ whole genome shotgun (WGS) entry which is preliminary data.</text>
</comment>
<accession>A0A7W6ZU90</accession>
<protein>
    <submittedName>
        <fullName evidence="2">Uncharacterized protein</fullName>
    </submittedName>
</protein>
<evidence type="ECO:0000313" key="2">
    <source>
        <dbReference type="EMBL" id="MBB4568853.1"/>
    </source>
</evidence>
<dbReference type="EMBL" id="JACIIG010000006">
    <property type="protein sequence ID" value="MBB4568853.1"/>
    <property type="molecule type" value="Genomic_DNA"/>
</dbReference>
<dbReference type="RefSeq" id="WP_028752114.1">
    <property type="nucleotide sequence ID" value="NZ_JACIIG010000006.1"/>
</dbReference>
<keyword evidence="1" id="KW-0472">Membrane</keyword>
<proteinExistence type="predicted"/>
<dbReference type="GeneID" id="32528465"/>
<gene>
    <name evidence="2" type="ORF">GGE60_002972</name>
</gene>
<sequence>MKPNSNAGQSNPGRNLNGSTVLDRFLGRQKRVYLSAISLCCNVIFCTIGASPRQFIVFNILVLLAFAARTLKAMPVETENPSVAIGNRPPSARDWRPILSFSVQLLAACYAMTVLVDNLAASPTLLGSIHQ</sequence>
<dbReference type="Proteomes" id="UP000543836">
    <property type="component" value="Unassembled WGS sequence"/>
</dbReference>
<evidence type="ECO:0000313" key="3">
    <source>
        <dbReference type="Proteomes" id="UP000543836"/>
    </source>
</evidence>
<dbReference type="AlphaFoldDB" id="A0A7W6ZU90"/>
<dbReference type="OrthoDB" id="8372598at2"/>
<feature type="transmembrane region" description="Helical" evidence="1">
    <location>
        <begin position="32"/>
        <end position="50"/>
    </location>
</feature>